<evidence type="ECO:0000259" key="1">
    <source>
        <dbReference type="Pfam" id="PF03756"/>
    </source>
</evidence>
<keyword evidence="3" id="KW-1185">Reference proteome</keyword>
<evidence type="ECO:0000313" key="3">
    <source>
        <dbReference type="Proteomes" id="UP000766698"/>
    </source>
</evidence>
<gene>
    <name evidence="2" type="ORF">GL263_00255</name>
</gene>
<evidence type="ECO:0000313" key="2">
    <source>
        <dbReference type="EMBL" id="MBB1242015.1"/>
    </source>
</evidence>
<comment type="caution">
    <text evidence="2">The sequence shown here is derived from an EMBL/GenBank/DDBJ whole genome shotgun (WGS) entry which is preliminary data.</text>
</comment>
<feature type="domain" description="A-factor biosynthesis hotdog" evidence="1">
    <location>
        <begin position="51"/>
        <end position="182"/>
    </location>
</feature>
<dbReference type="NCBIfam" id="NF041195">
    <property type="entry name" value="ScbA_BarX_GamBu"/>
    <property type="match status" value="1"/>
</dbReference>
<dbReference type="InterPro" id="IPR005509">
    <property type="entry name" value="AfsA_hotdog_dom"/>
</dbReference>
<sequence>MSVPTLSRPTETLAAALVESFTEPVTTGAVSASEQVRAPQARFTSTAPRELVHRAAVAEVFLTGWHRTGENRFALTAQWPRGHSFFTPVDRCYDPLLLAETIRQVGTLLAHAEYGVPLGHQFLMWDLHQSLHSGHIRVGAAPADLELAVTCHDIRRRGRRLAGMRYEVTLYRDGRATASGGASFDCTTAQVYRRMRGERAHAVQRRPLPPAVAPSSVSRLLDMDVVLSPTEAPLRWQLRADEQHPVLFDHPVDHFPGMVLVEAARQAAQAAHPDRPFLPAAMHSEFHRYAELDAPCWLSAEVLTPIGSGSRAVRVTGHQDGQAVYTSVLEAGA</sequence>
<dbReference type="EMBL" id="WMLF01000002">
    <property type="protein sequence ID" value="MBB1242015.1"/>
    <property type="molecule type" value="Genomic_DNA"/>
</dbReference>
<dbReference type="Proteomes" id="UP000766698">
    <property type="component" value="Unassembled WGS sequence"/>
</dbReference>
<organism evidence="2 3">
    <name type="scientific">Streptomyces durbertensis</name>
    <dbReference type="NCBI Taxonomy" id="2448886"/>
    <lineage>
        <taxon>Bacteria</taxon>
        <taxon>Bacillati</taxon>
        <taxon>Actinomycetota</taxon>
        <taxon>Actinomycetes</taxon>
        <taxon>Kitasatosporales</taxon>
        <taxon>Streptomycetaceae</taxon>
        <taxon>Streptomyces</taxon>
    </lineage>
</organism>
<proteinExistence type="predicted"/>
<dbReference type="InterPro" id="IPR047757">
    <property type="entry name" value="AfsA-like"/>
</dbReference>
<feature type="domain" description="A-factor biosynthesis hotdog" evidence="1">
    <location>
        <begin position="224"/>
        <end position="322"/>
    </location>
</feature>
<accession>A0ABR6E9J6</accession>
<protein>
    <recommendedName>
        <fullName evidence="1">A-factor biosynthesis hotdog domain-containing protein</fullName>
    </recommendedName>
</protein>
<dbReference type="Pfam" id="PF03756">
    <property type="entry name" value="AfsA"/>
    <property type="match status" value="2"/>
</dbReference>
<reference evidence="3" key="1">
    <citation type="journal article" date="2020" name="Syst. Appl. Microbiol.">
        <title>Streptomyces alkaliterrae sp. nov., isolated from an alkaline soil, and emended descriptions of Streptomyces alkaliphilus, Streptomyces calidiresistens and Streptomyces durbertensis.</title>
        <authorList>
            <person name="Swiecimska M."/>
            <person name="Golinska P."/>
            <person name="Nouioui I."/>
            <person name="Wypij M."/>
            <person name="Rai M."/>
            <person name="Sangal V."/>
            <person name="Goodfellow M."/>
        </authorList>
    </citation>
    <scope>NUCLEOTIDE SEQUENCE [LARGE SCALE GENOMIC DNA]</scope>
    <source>
        <strain evidence="3">DSM 104538</strain>
    </source>
</reference>
<name>A0ABR6E9J6_9ACTN</name>